<keyword evidence="4" id="KW-1185">Reference proteome</keyword>
<dbReference type="GO" id="GO:0006631">
    <property type="term" value="P:fatty acid metabolic process"/>
    <property type="evidence" value="ECO:0007669"/>
    <property type="project" value="TreeGrafter"/>
</dbReference>
<dbReference type="Gene3D" id="1.20.80.10">
    <property type="match status" value="1"/>
</dbReference>
<dbReference type="InterPro" id="IPR014352">
    <property type="entry name" value="FERM/acyl-CoA-bd_prot_sf"/>
</dbReference>
<dbReference type="OrthoDB" id="5625302at2"/>
<dbReference type="PANTHER" id="PTHR23310:SF62">
    <property type="entry name" value="ACYL-COA BINDING PROTEIN 1, ISOFORM A"/>
    <property type="match status" value="1"/>
</dbReference>
<keyword evidence="1" id="KW-0446">Lipid-binding</keyword>
<dbReference type="EMBL" id="QJKF01000008">
    <property type="protein sequence ID" value="PXX61471.1"/>
    <property type="molecule type" value="Genomic_DNA"/>
</dbReference>
<dbReference type="Proteomes" id="UP000247569">
    <property type="component" value="Unassembled WGS sequence"/>
</dbReference>
<protein>
    <submittedName>
        <fullName evidence="3">Acyl-CoA-binding protein</fullName>
    </submittedName>
</protein>
<feature type="domain" description="ACB" evidence="2">
    <location>
        <begin position="6"/>
        <end position="90"/>
    </location>
</feature>
<evidence type="ECO:0000259" key="2">
    <source>
        <dbReference type="PROSITE" id="PS51228"/>
    </source>
</evidence>
<sequence>MATGLHNPEFTQLAEQVKSLSSKPSNDTLLRLYAHFKQATVGDNDTSAPGMFDLTGKAKWNAWNDLKGMSQDEATSNYIQIARDTIAQDS</sequence>
<evidence type="ECO:0000313" key="4">
    <source>
        <dbReference type="Proteomes" id="UP000247569"/>
    </source>
</evidence>
<dbReference type="InterPro" id="IPR022408">
    <property type="entry name" value="Acyl-CoA-binding_prot_CS"/>
</dbReference>
<name>A0A318K0J4_9NOCA</name>
<evidence type="ECO:0000256" key="1">
    <source>
        <dbReference type="ARBA" id="ARBA00023121"/>
    </source>
</evidence>
<organism evidence="3 4">
    <name type="scientific">Nocardia tenerifensis</name>
    <dbReference type="NCBI Taxonomy" id="228006"/>
    <lineage>
        <taxon>Bacteria</taxon>
        <taxon>Bacillati</taxon>
        <taxon>Actinomycetota</taxon>
        <taxon>Actinomycetes</taxon>
        <taxon>Mycobacteriales</taxon>
        <taxon>Nocardiaceae</taxon>
        <taxon>Nocardia</taxon>
    </lineage>
</organism>
<evidence type="ECO:0000313" key="3">
    <source>
        <dbReference type="EMBL" id="PXX61471.1"/>
    </source>
</evidence>
<gene>
    <name evidence="3" type="ORF">DFR70_10829</name>
</gene>
<dbReference type="RefSeq" id="WP_040732400.1">
    <property type="nucleotide sequence ID" value="NZ_QJKF01000008.1"/>
</dbReference>
<dbReference type="PRINTS" id="PR00689">
    <property type="entry name" value="ACOABINDINGP"/>
</dbReference>
<dbReference type="GO" id="GO:0000062">
    <property type="term" value="F:fatty-acyl-CoA binding"/>
    <property type="evidence" value="ECO:0007669"/>
    <property type="project" value="InterPro"/>
</dbReference>
<dbReference type="AlphaFoldDB" id="A0A318K0J4"/>
<accession>A0A318K0J4</accession>
<proteinExistence type="predicted"/>
<dbReference type="SUPFAM" id="SSF47027">
    <property type="entry name" value="Acyl-CoA binding protein"/>
    <property type="match status" value="1"/>
</dbReference>
<dbReference type="InterPro" id="IPR000582">
    <property type="entry name" value="Acyl-CoA-binding_protein"/>
</dbReference>
<dbReference type="PROSITE" id="PS51228">
    <property type="entry name" value="ACB_2"/>
    <property type="match status" value="1"/>
</dbReference>
<dbReference type="InterPro" id="IPR035984">
    <property type="entry name" value="Acyl-CoA-binding_sf"/>
</dbReference>
<dbReference type="Pfam" id="PF00887">
    <property type="entry name" value="ACBP"/>
    <property type="match status" value="1"/>
</dbReference>
<dbReference type="PROSITE" id="PS00880">
    <property type="entry name" value="ACB_1"/>
    <property type="match status" value="1"/>
</dbReference>
<comment type="caution">
    <text evidence="3">The sequence shown here is derived from an EMBL/GenBank/DDBJ whole genome shotgun (WGS) entry which is preliminary data.</text>
</comment>
<dbReference type="PANTHER" id="PTHR23310">
    <property type="entry name" value="ACYL-COA-BINDING PROTEIN, ACBP"/>
    <property type="match status" value="1"/>
</dbReference>
<reference evidence="3 4" key="1">
    <citation type="submission" date="2018-05" db="EMBL/GenBank/DDBJ databases">
        <title>Genomic Encyclopedia of Type Strains, Phase IV (KMG-IV): sequencing the most valuable type-strain genomes for metagenomic binning, comparative biology and taxonomic classification.</title>
        <authorList>
            <person name="Goeker M."/>
        </authorList>
    </citation>
    <scope>NUCLEOTIDE SEQUENCE [LARGE SCALE GENOMIC DNA]</scope>
    <source>
        <strain evidence="3 4">DSM 44704</strain>
    </source>
</reference>